<evidence type="ECO:0000259" key="9">
    <source>
        <dbReference type="PROSITE" id="PS50041"/>
    </source>
</evidence>
<dbReference type="InterPro" id="IPR001304">
    <property type="entry name" value="C-type_lectin-like"/>
</dbReference>
<feature type="compositionally biased region" description="Basic residues" evidence="8">
    <location>
        <begin position="149"/>
        <end position="172"/>
    </location>
</feature>
<dbReference type="SMART" id="SM00032">
    <property type="entry name" value="CCP"/>
    <property type="match status" value="1"/>
</dbReference>
<dbReference type="Pfam" id="PF00084">
    <property type="entry name" value="Sushi"/>
    <property type="match status" value="1"/>
</dbReference>
<keyword evidence="12" id="KW-1185">Reference proteome</keyword>
<comment type="caution">
    <text evidence="11">The sequence shown here is derived from an EMBL/GenBank/DDBJ whole genome shotgun (WGS) entry which is preliminary data.</text>
</comment>
<dbReference type="Gene3D" id="3.10.100.10">
    <property type="entry name" value="Mannose-Binding Protein A, subunit A"/>
    <property type="match status" value="1"/>
</dbReference>
<evidence type="ECO:0000256" key="2">
    <source>
        <dbReference type="ARBA" id="ARBA00022525"/>
    </source>
</evidence>
<evidence type="ECO:0000256" key="8">
    <source>
        <dbReference type="SAM" id="MobiDB-lite"/>
    </source>
</evidence>
<evidence type="ECO:0000313" key="11">
    <source>
        <dbReference type="EMBL" id="KAJ8367221.1"/>
    </source>
</evidence>
<dbReference type="GO" id="GO:0005576">
    <property type="term" value="C:extracellular region"/>
    <property type="evidence" value="ECO:0007669"/>
    <property type="project" value="UniProtKB-SubCell"/>
</dbReference>
<dbReference type="InterPro" id="IPR016187">
    <property type="entry name" value="CTDL_fold"/>
</dbReference>
<evidence type="ECO:0000256" key="6">
    <source>
        <dbReference type="ARBA" id="ARBA00023180"/>
    </source>
</evidence>
<gene>
    <name evidence="11" type="ORF">AAFF_G00324010</name>
</gene>
<feature type="non-terminal residue" evidence="11">
    <location>
        <position position="1"/>
    </location>
</feature>
<dbReference type="AlphaFoldDB" id="A0AAD7W017"/>
<dbReference type="InterPro" id="IPR000436">
    <property type="entry name" value="Sushi_SCR_CCP_dom"/>
</dbReference>
<feature type="region of interest" description="Disordered" evidence="8">
    <location>
        <begin position="148"/>
        <end position="188"/>
    </location>
</feature>
<evidence type="ECO:0000256" key="1">
    <source>
        <dbReference type="ARBA" id="ARBA00004613"/>
    </source>
</evidence>
<dbReference type="FunFam" id="2.10.70.10:FF:000003">
    <property type="entry name" value="Versican core protein"/>
    <property type="match status" value="1"/>
</dbReference>
<dbReference type="PANTHER" id="PTHR22803">
    <property type="entry name" value="MANNOSE, PHOSPHOLIPASE, LECTIN RECEPTOR RELATED"/>
    <property type="match status" value="1"/>
</dbReference>
<organism evidence="11 12">
    <name type="scientific">Aldrovandia affinis</name>
    <dbReference type="NCBI Taxonomy" id="143900"/>
    <lineage>
        <taxon>Eukaryota</taxon>
        <taxon>Metazoa</taxon>
        <taxon>Chordata</taxon>
        <taxon>Craniata</taxon>
        <taxon>Vertebrata</taxon>
        <taxon>Euteleostomi</taxon>
        <taxon>Actinopterygii</taxon>
        <taxon>Neopterygii</taxon>
        <taxon>Teleostei</taxon>
        <taxon>Notacanthiformes</taxon>
        <taxon>Halosauridae</taxon>
        <taxon>Aldrovandia</taxon>
    </lineage>
</organism>
<dbReference type="PROSITE" id="PS50041">
    <property type="entry name" value="C_TYPE_LECTIN_2"/>
    <property type="match status" value="1"/>
</dbReference>
<evidence type="ECO:0000256" key="5">
    <source>
        <dbReference type="ARBA" id="ARBA00023157"/>
    </source>
</evidence>
<evidence type="ECO:0000259" key="10">
    <source>
        <dbReference type="PROSITE" id="PS50923"/>
    </source>
</evidence>
<dbReference type="PROSITE" id="PS50923">
    <property type="entry name" value="SUSHI"/>
    <property type="match status" value="1"/>
</dbReference>
<dbReference type="PROSITE" id="PS00615">
    <property type="entry name" value="C_TYPE_LECTIN_1"/>
    <property type="match status" value="1"/>
</dbReference>
<keyword evidence="6" id="KW-0325">Glycoprotein</keyword>
<keyword evidence="5 7" id="KW-1015">Disulfide bond</keyword>
<dbReference type="Proteomes" id="UP001221898">
    <property type="component" value="Unassembled WGS sequence"/>
</dbReference>
<dbReference type="SUPFAM" id="SSF56436">
    <property type="entry name" value="C-type lectin-like"/>
    <property type="match status" value="1"/>
</dbReference>
<keyword evidence="2" id="KW-0964">Secreted</keyword>
<dbReference type="InterPro" id="IPR035976">
    <property type="entry name" value="Sushi/SCR/CCP_sf"/>
</dbReference>
<evidence type="ECO:0000256" key="4">
    <source>
        <dbReference type="ARBA" id="ARBA00022737"/>
    </source>
</evidence>
<feature type="disulfide bond" evidence="7">
    <location>
        <begin position="120"/>
        <end position="147"/>
    </location>
</feature>
<dbReference type="EMBL" id="JAINUG010000494">
    <property type="protein sequence ID" value="KAJ8367221.1"/>
    <property type="molecule type" value="Genomic_DNA"/>
</dbReference>
<comment type="subcellular location">
    <subcellularLocation>
        <location evidence="1">Secreted</location>
    </subcellularLocation>
</comment>
<dbReference type="SUPFAM" id="SSF57535">
    <property type="entry name" value="Complement control module/SCR domain"/>
    <property type="match status" value="1"/>
</dbReference>
<protein>
    <submittedName>
        <fullName evidence="11">Uncharacterized protein</fullName>
    </submittedName>
</protein>
<name>A0AAD7W017_9TELE</name>
<dbReference type="CDD" id="cd00033">
    <property type="entry name" value="CCP"/>
    <property type="match status" value="1"/>
</dbReference>
<proteinExistence type="predicted"/>
<feature type="domain" description="Sushi" evidence="10">
    <location>
        <begin position="89"/>
        <end position="149"/>
    </location>
</feature>
<keyword evidence="7" id="KW-0768">Sushi</keyword>
<feature type="domain" description="C-type lectin" evidence="9">
    <location>
        <begin position="36"/>
        <end position="85"/>
    </location>
</feature>
<keyword evidence="4" id="KW-0677">Repeat</keyword>
<dbReference type="InterPro" id="IPR050111">
    <property type="entry name" value="C-type_lectin/snaclec_domain"/>
</dbReference>
<dbReference type="Gene3D" id="2.10.70.10">
    <property type="entry name" value="Complement Module, domain 1"/>
    <property type="match status" value="1"/>
</dbReference>
<feature type="disulfide bond" evidence="7">
    <location>
        <begin position="91"/>
        <end position="134"/>
    </location>
</feature>
<dbReference type="InterPro" id="IPR018378">
    <property type="entry name" value="C-type_lectin_CS"/>
</dbReference>
<evidence type="ECO:0000313" key="12">
    <source>
        <dbReference type="Proteomes" id="UP001221898"/>
    </source>
</evidence>
<evidence type="ECO:0000256" key="3">
    <source>
        <dbReference type="ARBA" id="ARBA00022729"/>
    </source>
</evidence>
<accession>A0AAD7W017</accession>
<dbReference type="Pfam" id="PF00059">
    <property type="entry name" value="Lectin_C"/>
    <property type="match status" value="1"/>
</dbReference>
<keyword evidence="3" id="KW-0732">Signal</keyword>
<sequence>ECVCIYTHTHSHTQTHTHTHLLLTLRPAHCCPAVCWRPLQVYENWRENQPDNFFAGGEDCVVMVARERGRWNDVPCNYNLPSLCKKPSVLCGPPPSVDNAFLIGRELPLYEVHSVVRYQCADGFHQRHAATAKCRASGSWDTPTMVCTKSRRPHRYRRHHHQSRRDRRRNNRHAPAGRQGDAEGHTLL</sequence>
<dbReference type="InterPro" id="IPR016186">
    <property type="entry name" value="C-type_lectin-like/link_sf"/>
</dbReference>
<evidence type="ECO:0000256" key="7">
    <source>
        <dbReference type="PROSITE-ProRule" id="PRU00302"/>
    </source>
</evidence>
<reference evidence="11" key="1">
    <citation type="journal article" date="2023" name="Science">
        <title>Genome structures resolve the early diversification of teleost fishes.</title>
        <authorList>
            <person name="Parey E."/>
            <person name="Louis A."/>
            <person name="Montfort J."/>
            <person name="Bouchez O."/>
            <person name="Roques C."/>
            <person name="Iampietro C."/>
            <person name="Lluch J."/>
            <person name="Castinel A."/>
            <person name="Donnadieu C."/>
            <person name="Desvignes T."/>
            <person name="Floi Bucao C."/>
            <person name="Jouanno E."/>
            <person name="Wen M."/>
            <person name="Mejri S."/>
            <person name="Dirks R."/>
            <person name="Jansen H."/>
            <person name="Henkel C."/>
            <person name="Chen W.J."/>
            <person name="Zahm M."/>
            <person name="Cabau C."/>
            <person name="Klopp C."/>
            <person name="Thompson A.W."/>
            <person name="Robinson-Rechavi M."/>
            <person name="Braasch I."/>
            <person name="Lecointre G."/>
            <person name="Bobe J."/>
            <person name="Postlethwait J.H."/>
            <person name="Berthelot C."/>
            <person name="Roest Crollius H."/>
            <person name="Guiguen Y."/>
        </authorList>
    </citation>
    <scope>NUCLEOTIDE SEQUENCE</scope>
    <source>
        <strain evidence="11">NC1722</strain>
    </source>
</reference>